<evidence type="ECO:0000256" key="2">
    <source>
        <dbReference type="ARBA" id="ARBA00023239"/>
    </source>
</evidence>
<dbReference type="InterPro" id="IPR032466">
    <property type="entry name" value="Metal_Hydrolase"/>
</dbReference>
<dbReference type="PANTHER" id="PTHR21240:SF28">
    <property type="entry name" value="ISO-OROTATE DECARBOXYLASE (EUROFUNG)"/>
    <property type="match status" value="1"/>
</dbReference>
<comment type="similarity">
    <text evidence="3">Belongs to the metallo-dependent hydrolases superfamily.</text>
</comment>
<keyword evidence="2 3" id="KW-0456">Lyase</keyword>
<dbReference type="AlphaFoldDB" id="A0A9P8CX82"/>
<dbReference type="InterPro" id="IPR006680">
    <property type="entry name" value="Amidohydro-rel"/>
</dbReference>
<feature type="transmembrane region" description="Helical" evidence="5">
    <location>
        <begin position="412"/>
        <end position="437"/>
    </location>
</feature>
<evidence type="ECO:0000256" key="1">
    <source>
        <dbReference type="ARBA" id="ARBA00022793"/>
    </source>
</evidence>
<evidence type="ECO:0000313" key="7">
    <source>
        <dbReference type="EMBL" id="KAG9321954.1"/>
    </source>
</evidence>
<dbReference type="GO" id="GO:0016787">
    <property type="term" value="F:hydrolase activity"/>
    <property type="evidence" value="ECO:0007669"/>
    <property type="project" value="InterPro"/>
</dbReference>
<name>A0A9P8CX82_MORAP</name>
<evidence type="ECO:0000256" key="3">
    <source>
        <dbReference type="RuleBase" id="RU366045"/>
    </source>
</evidence>
<sequence>MCQGSVPEYFAFKDSPPDLPPRWLASRFLVPAAEQTDRTLRAEYSVSKTAPCPIIDAHVHVFPQKLMDAVWTFFDNFYWPVRYKETYLATRADFLIEQGVRHVVLLVYAHKNGIARDLNKFLSTTVQDMNGRYALAHDMGSGQRRRVATGLATVMPGEPGAKDILAEAFTTLGLSGIKMHSHVQCVPANHPSMDEVYETCIRFQKPVLIHAGKEPNSSAYKVDAGKICDASIVEDVLKRFPDLRICVPHLGMNQYQEFFDLLEQYPNLYLDTTMTLGAFFQSMDEDKAMVLMIRTMLLQYSDRIMYGTDWPNIPYDWCRELANLVSLVDGDGEATRVTNTDAVVDSARGRKRTAKGEQALERILWRNASEFYGIPEEDLCLPLAKDDGTFLSTQPTAQQTPMPPRDKCCWCIPFRVATFIGGLLLGIFGAGGSYFYFTNTDLPKRSFEVAGITLSPFTSGQPLWYFFAAVSVLAAVVGLFGMVSALSANRRMVKAFEAFYVLSLLTQCGLIAWSLIYCKQRQTDFDTACNASKENLIQLPIPGFASDWDCQKTFTMVIVTIAVGGVLWILFNFYMTNRVIHYARELFAEKANRYKVLGEAAVKELDREQQIPLNYTNVGGNNTNSHDQEGFQNSHTQQPSYRDEIEYKTPQGDDYQHSRAAAAGFGSYGQGLPESYQQQQQHQHPVAPGFNPRDSTQGLDLVNPYYAEQETIPAPLGVETSQAQMYNTPAPYLGQGTNQSFVHASNNKIPSPFDDDDEPVVAVAPMPHDDVKVPLPPSPVDGSAESSGPASEKVPSPPYSHPAPVGSSSSKGEPYQF</sequence>
<comment type="caution">
    <text evidence="7">The sequence shown here is derived from an EMBL/GenBank/DDBJ whole genome shotgun (WGS) entry which is preliminary data.</text>
</comment>
<dbReference type="Gene3D" id="3.20.20.140">
    <property type="entry name" value="Metal-dependent hydrolases"/>
    <property type="match status" value="1"/>
</dbReference>
<keyword evidence="5" id="KW-0812">Transmembrane</keyword>
<feature type="transmembrane region" description="Helical" evidence="5">
    <location>
        <begin position="554"/>
        <end position="574"/>
    </location>
</feature>
<dbReference type="GO" id="GO:0016831">
    <property type="term" value="F:carboxy-lyase activity"/>
    <property type="evidence" value="ECO:0007669"/>
    <property type="project" value="UniProtKB-KW"/>
</dbReference>
<protein>
    <recommendedName>
        <fullName evidence="6">Amidohydrolase-related domain-containing protein</fullName>
    </recommendedName>
</protein>
<dbReference type="Proteomes" id="UP000717515">
    <property type="component" value="Unassembled WGS sequence"/>
</dbReference>
<dbReference type="PANTHER" id="PTHR21240">
    <property type="entry name" value="2-AMINO-3-CARBOXYLMUCONATE-6-SEMIALDEHYDE DECARBOXYLASE"/>
    <property type="match status" value="1"/>
</dbReference>
<gene>
    <name evidence="7" type="ORF">KVV02_002837</name>
</gene>
<feature type="domain" description="Amidohydrolase-related" evidence="6">
    <location>
        <begin position="55"/>
        <end position="374"/>
    </location>
</feature>
<dbReference type="GO" id="GO:0019748">
    <property type="term" value="P:secondary metabolic process"/>
    <property type="evidence" value="ECO:0007669"/>
    <property type="project" value="TreeGrafter"/>
</dbReference>
<dbReference type="SUPFAM" id="SSF51556">
    <property type="entry name" value="Metallo-dependent hydrolases"/>
    <property type="match status" value="1"/>
</dbReference>
<evidence type="ECO:0000256" key="5">
    <source>
        <dbReference type="SAM" id="Phobius"/>
    </source>
</evidence>
<keyword evidence="1 3" id="KW-0210">Decarboxylase</keyword>
<keyword evidence="5" id="KW-0472">Membrane</keyword>
<feature type="region of interest" description="Disordered" evidence="4">
    <location>
        <begin position="666"/>
        <end position="699"/>
    </location>
</feature>
<dbReference type="GO" id="GO:0005737">
    <property type="term" value="C:cytoplasm"/>
    <property type="evidence" value="ECO:0007669"/>
    <property type="project" value="TreeGrafter"/>
</dbReference>
<dbReference type="CDD" id="cd01292">
    <property type="entry name" value="metallo-dependent_hydrolases"/>
    <property type="match status" value="1"/>
</dbReference>
<dbReference type="Pfam" id="PF04909">
    <property type="entry name" value="Amidohydro_2"/>
    <property type="match status" value="1"/>
</dbReference>
<feature type="region of interest" description="Disordered" evidence="4">
    <location>
        <begin position="614"/>
        <end position="639"/>
    </location>
</feature>
<feature type="transmembrane region" description="Helical" evidence="5">
    <location>
        <begin position="498"/>
        <end position="516"/>
    </location>
</feature>
<reference evidence="7" key="1">
    <citation type="submission" date="2021-07" db="EMBL/GenBank/DDBJ databases">
        <title>Draft genome of Mortierella alpina, strain LL118, isolated from an aspen leaf litter sample.</title>
        <authorList>
            <person name="Yang S."/>
            <person name="Vinatzer B.A."/>
        </authorList>
    </citation>
    <scope>NUCLEOTIDE SEQUENCE</scope>
    <source>
        <strain evidence="7">LL118</strain>
    </source>
</reference>
<feature type="compositionally biased region" description="Polar residues" evidence="4">
    <location>
        <begin position="737"/>
        <end position="749"/>
    </location>
</feature>
<evidence type="ECO:0000313" key="8">
    <source>
        <dbReference type="Proteomes" id="UP000717515"/>
    </source>
</evidence>
<organism evidence="7 8">
    <name type="scientific">Mortierella alpina</name>
    <name type="common">Oleaginous fungus</name>
    <name type="synonym">Mortierella renispora</name>
    <dbReference type="NCBI Taxonomy" id="64518"/>
    <lineage>
        <taxon>Eukaryota</taxon>
        <taxon>Fungi</taxon>
        <taxon>Fungi incertae sedis</taxon>
        <taxon>Mucoromycota</taxon>
        <taxon>Mortierellomycotina</taxon>
        <taxon>Mortierellomycetes</taxon>
        <taxon>Mortierellales</taxon>
        <taxon>Mortierellaceae</taxon>
        <taxon>Mortierella</taxon>
    </lineage>
</organism>
<feature type="transmembrane region" description="Helical" evidence="5">
    <location>
        <begin position="463"/>
        <end position="486"/>
    </location>
</feature>
<accession>A0A9P8CX82</accession>
<dbReference type="EMBL" id="JAIFTL010000173">
    <property type="protein sequence ID" value="KAG9321954.1"/>
    <property type="molecule type" value="Genomic_DNA"/>
</dbReference>
<proteinExistence type="inferred from homology"/>
<evidence type="ECO:0000256" key="4">
    <source>
        <dbReference type="SAM" id="MobiDB-lite"/>
    </source>
</evidence>
<keyword evidence="5" id="KW-1133">Transmembrane helix</keyword>
<evidence type="ECO:0000259" key="6">
    <source>
        <dbReference type="Pfam" id="PF04909"/>
    </source>
</evidence>
<dbReference type="InterPro" id="IPR032465">
    <property type="entry name" value="ACMSD"/>
</dbReference>
<feature type="region of interest" description="Disordered" evidence="4">
    <location>
        <begin position="737"/>
        <end position="817"/>
    </location>
</feature>